<dbReference type="GO" id="GO:0006352">
    <property type="term" value="P:DNA-templated transcription initiation"/>
    <property type="evidence" value="ECO:0007669"/>
    <property type="project" value="InterPro"/>
</dbReference>
<evidence type="ECO:0000256" key="5">
    <source>
        <dbReference type="ARBA" id="ARBA00023163"/>
    </source>
</evidence>
<dbReference type="PANTHER" id="PTHR43133:SF8">
    <property type="entry name" value="RNA POLYMERASE SIGMA FACTOR HI_1459-RELATED"/>
    <property type="match status" value="1"/>
</dbReference>
<proteinExistence type="inferred from homology"/>
<dbReference type="GO" id="GO:0016987">
    <property type="term" value="F:sigma factor activity"/>
    <property type="evidence" value="ECO:0007669"/>
    <property type="project" value="UniProtKB-KW"/>
</dbReference>
<dbReference type="PANTHER" id="PTHR43133">
    <property type="entry name" value="RNA POLYMERASE ECF-TYPE SIGMA FACTO"/>
    <property type="match status" value="1"/>
</dbReference>
<evidence type="ECO:0000256" key="4">
    <source>
        <dbReference type="ARBA" id="ARBA00023125"/>
    </source>
</evidence>
<dbReference type="Gene3D" id="1.10.10.10">
    <property type="entry name" value="Winged helix-like DNA-binding domain superfamily/Winged helix DNA-binding domain"/>
    <property type="match status" value="1"/>
</dbReference>
<dbReference type="SUPFAM" id="SSF88659">
    <property type="entry name" value="Sigma3 and sigma4 domains of RNA polymerase sigma factors"/>
    <property type="match status" value="1"/>
</dbReference>
<keyword evidence="3" id="KW-0731">Sigma factor</keyword>
<dbReference type="AlphaFoldDB" id="A0A3B0XS95"/>
<sequence>MEPFAGLSRVRCMDMKKIWPFRRTEHDQFEDLLKPHLNRLYKLAYRLSGQRDDAEDLVQDVLLKLFPRLEELQSVEKLGPWLARVLYRHFVDKLRSKQRSPLQLVGEDDLIIDHHTDLSPGPAANNDLFILQNRLQHSLSLLNEDQRILVILHDVEGYTLSEIHTMYDVSIGTLKSRLNRARSRLRALLKNMEPSDAEQRVKG</sequence>
<dbReference type="InterPro" id="IPR013324">
    <property type="entry name" value="RNA_pol_sigma_r3/r4-like"/>
</dbReference>
<protein>
    <recommendedName>
        <fullName evidence="9">RNA polymerase sigma factor</fullName>
    </recommendedName>
</protein>
<dbReference type="InterPro" id="IPR013325">
    <property type="entry name" value="RNA_pol_sigma_r2"/>
</dbReference>
<evidence type="ECO:0008006" key="9">
    <source>
        <dbReference type="Google" id="ProtNLM"/>
    </source>
</evidence>
<evidence type="ECO:0000259" key="7">
    <source>
        <dbReference type="Pfam" id="PF08281"/>
    </source>
</evidence>
<comment type="similarity">
    <text evidence="1">Belongs to the sigma-70 factor family. ECF subfamily.</text>
</comment>
<dbReference type="InterPro" id="IPR007627">
    <property type="entry name" value="RNA_pol_sigma70_r2"/>
</dbReference>
<dbReference type="InterPro" id="IPR013249">
    <property type="entry name" value="RNA_pol_sigma70_r4_t2"/>
</dbReference>
<dbReference type="Gene3D" id="1.10.1740.10">
    <property type="match status" value="1"/>
</dbReference>
<feature type="domain" description="RNA polymerase sigma-70 region 2" evidence="6">
    <location>
        <begin position="33"/>
        <end position="99"/>
    </location>
</feature>
<dbReference type="InterPro" id="IPR039425">
    <property type="entry name" value="RNA_pol_sigma-70-like"/>
</dbReference>
<evidence type="ECO:0000313" key="8">
    <source>
        <dbReference type="EMBL" id="VAW67580.1"/>
    </source>
</evidence>
<dbReference type="InterPro" id="IPR014284">
    <property type="entry name" value="RNA_pol_sigma-70_dom"/>
</dbReference>
<dbReference type="CDD" id="cd06171">
    <property type="entry name" value="Sigma70_r4"/>
    <property type="match status" value="1"/>
</dbReference>
<feature type="domain" description="RNA polymerase sigma factor 70 region 4 type 2" evidence="7">
    <location>
        <begin position="133"/>
        <end position="185"/>
    </location>
</feature>
<evidence type="ECO:0000256" key="2">
    <source>
        <dbReference type="ARBA" id="ARBA00023015"/>
    </source>
</evidence>
<dbReference type="EMBL" id="UOFI01000101">
    <property type="protein sequence ID" value="VAW67580.1"/>
    <property type="molecule type" value="Genomic_DNA"/>
</dbReference>
<name>A0A3B0XS95_9ZZZZ</name>
<evidence type="ECO:0000259" key="6">
    <source>
        <dbReference type="Pfam" id="PF04542"/>
    </source>
</evidence>
<dbReference type="InterPro" id="IPR036388">
    <property type="entry name" value="WH-like_DNA-bd_sf"/>
</dbReference>
<dbReference type="GO" id="GO:0003677">
    <property type="term" value="F:DNA binding"/>
    <property type="evidence" value="ECO:0007669"/>
    <property type="project" value="UniProtKB-KW"/>
</dbReference>
<gene>
    <name evidence="8" type="ORF">MNBD_GAMMA09-2285</name>
</gene>
<evidence type="ECO:0000256" key="1">
    <source>
        <dbReference type="ARBA" id="ARBA00010641"/>
    </source>
</evidence>
<dbReference type="NCBIfam" id="TIGR02937">
    <property type="entry name" value="sigma70-ECF"/>
    <property type="match status" value="1"/>
</dbReference>
<accession>A0A3B0XS95</accession>
<keyword evidence="5" id="KW-0804">Transcription</keyword>
<keyword evidence="4" id="KW-0238">DNA-binding</keyword>
<dbReference type="Pfam" id="PF04542">
    <property type="entry name" value="Sigma70_r2"/>
    <property type="match status" value="1"/>
</dbReference>
<dbReference type="Pfam" id="PF08281">
    <property type="entry name" value="Sigma70_r4_2"/>
    <property type="match status" value="1"/>
</dbReference>
<dbReference type="SUPFAM" id="SSF88946">
    <property type="entry name" value="Sigma2 domain of RNA polymerase sigma factors"/>
    <property type="match status" value="1"/>
</dbReference>
<organism evidence="8">
    <name type="scientific">hydrothermal vent metagenome</name>
    <dbReference type="NCBI Taxonomy" id="652676"/>
    <lineage>
        <taxon>unclassified sequences</taxon>
        <taxon>metagenomes</taxon>
        <taxon>ecological metagenomes</taxon>
    </lineage>
</organism>
<reference evidence="8" key="1">
    <citation type="submission" date="2018-06" db="EMBL/GenBank/DDBJ databases">
        <authorList>
            <person name="Zhirakovskaya E."/>
        </authorList>
    </citation>
    <scope>NUCLEOTIDE SEQUENCE</scope>
</reference>
<evidence type="ECO:0000256" key="3">
    <source>
        <dbReference type="ARBA" id="ARBA00023082"/>
    </source>
</evidence>
<keyword evidence="2" id="KW-0805">Transcription regulation</keyword>